<evidence type="ECO:0000256" key="7">
    <source>
        <dbReference type="ARBA" id="ARBA00022833"/>
    </source>
</evidence>
<keyword evidence="3" id="KW-0808">Transferase</keyword>
<dbReference type="OrthoDB" id="5877798at2759"/>
<keyword evidence="5" id="KW-0479">Metal-binding</keyword>
<dbReference type="InterPro" id="IPR046341">
    <property type="entry name" value="SET_dom_sf"/>
</dbReference>
<name>E3NMB8_CAERE</name>
<feature type="compositionally biased region" description="Low complexity" evidence="12">
    <location>
        <begin position="16"/>
        <end position="28"/>
    </location>
</feature>
<dbReference type="PANTHER" id="PTHR46462:SF3">
    <property type="entry name" value="UPSET, ISOFORM A"/>
    <property type="match status" value="1"/>
</dbReference>
<dbReference type="Proteomes" id="UP000008281">
    <property type="component" value="Unassembled WGS sequence"/>
</dbReference>
<feature type="compositionally biased region" description="Basic and acidic residues" evidence="12">
    <location>
        <begin position="1356"/>
        <end position="1373"/>
    </location>
</feature>
<evidence type="ECO:0000256" key="5">
    <source>
        <dbReference type="ARBA" id="ARBA00022723"/>
    </source>
</evidence>
<evidence type="ECO:0000256" key="8">
    <source>
        <dbReference type="ARBA" id="ARBA00022853"/>
    </source>
</evidence>
<keyword evidence="6" id="KW-0863">Zinc-finger</keyword>
<feature type="compositionally biased region" description="Polar residues" evidence="12">
    <location>
        <begin position="720"/>
        <end position="739"/>
    </location>
</feature>
<evidence type="ECO:0000256" key="10">
    <source>
        <dbReference type="ARBA" id="ARBA00023242"/>
    </source>
</evidence>
<dbReference type="CDD" id="cd15570">
    <property type="entry name" value="PHD_Bye1p_SIZ1_like"/>
    <property type="match status" value="1"/>
</dbReference>
<dbReference type="Pfam" id="PF20826">
    <property type="entry name" value="PHD_5"/>
    <property type="match status" value="1"/>
</dbReference>
<evidence type="ECO:0000256" key="9">
    <source>
        <dbReference type="ARBA" id="ARBA00023054"/>
    </source>
</evidence>
<dbReference type="GO" id="GO:0006355">
    <property type="term" value="P:regulation of DNA-templated transcription"/>
    <property type="evidence" value="ECO:0007669"/>
    <property type="project" value="TreeGrafter"/>
</dbReference>
<feature type="compositionally biased region" description="Low complexity" evidence="12">
    <location>
        <begin position="1330"/>
        <end position="1354"/>
    </location>
</feature>
<proteinExistence type="inferred from homology"/>
<sequence length="1809" mass="199123">MADGEHSLPPNEELFEQPMEQEPQQYELPRADQDQGYHGVPEDPQASGGAPPHDMEHHYPVQEDHLANSGYYEPPPPTATNQVFQPTPQQNFVAPQPRDAQNYEEQGAGDAGGGGAAVNGEDPPGDADTVWIDSDSDDDPEAEFLRANFGLTYSVSDGNLLEFFYEFCFQDHNYDCPDPADRVIHPQEGPFKVIGGLSEDGRIVKEWMPDGYGPPHREGYVPTEEDEEEATAATVKEEPLQQQHHQEYQSAPLQQQQVHPMRQTMRPVVAAQPFSIGGNQVEYAEPRMPPRGVSVAPRDTQFRIINELGHPMMSSSQQHHGIRAQSVSSTRVLNNNPHATIIRQQPQHPQTLYQAPQGSLRGTPLQSQQQRLGGATPGSYQHIVNPSPSGNFGATIRRQVPAQGAPRGVGGPGIVVSSNQLGPRPGVRPVHVTRPMTDNLDREFIEHPMPLPPQGPPATAQIRRAPADVAPHRMTAEQRLEQQQLNRQRAQFPMQRGGVQQPQQQATTRVPAQQAAIIGRGRGGVMAVGSPGHEDLLRSPQRGIQERQPVVCEPRKFQVRVTDTYSAPIPKASDQLPAQLTEDPPEEVQKVDEPTDEAPEASDVKQEIKSPSRLTSATSSPVKSHGIQQKPTPPHRMTQEEKNAHLAKLSTDKEKPTNLNTLPLRGVHHQDDTLAVVQSVFESNKPRQPDTPKDKEAISKIADLLRFSAEEFSGASGSGTSNTRQRSISGGANRAQNYGSAPMVQPHHQPHLHHQQQQQPPNPMDDEARRKRHGSGRYDNNMGIGGQNPMHQMRSPAHIQQQQQAGEPEPNLDPPIRPRGRPRGTTQQRVARFGNAPETLAPHRAAGGARTLPPRQVQQHQEPPAPPPRAAMSANSDSESEAVDSESWEMRCHCDMDHGDGETVECESCKTWQHMACMGLNMNSDTTKYKCEVCQPRRLPVTKAEAIRTQKKILEKLRRAAERDRRNKRKSEPVEPVKPVVQQSRKSAPMPLQPQPAPQSHRIAQLNEYSRQATALLNSMQQTAGADQLLEESRRHNKARRMFVEENVEALVTMELVQIRQVILEVNGYVAMSNEMKRQPGGGNCIFMYDGLMKGTAGEDMGSGQELVCIDTKKKGNDTKFTRRSCIPNCVLKHVLGSQATLGIMVVATKDILRNTEVTLPFDADWKESDVPLDCAEHMRDIHSCPFEQERRRAAGDRQRVKDTEKRRIEEAKRADEERRRLEEEVRRERAAKTKQLEEEAEKERLELERAEKERKAKEREEAKKKREQEKKKEQEKEGSSSKQPEGITSRDALRVQQAEERFRRQEEEEKRREARRSRSKSQTPKPEDVPTSSDSAVPSTSDSQANRRQSSRNQQKKEMSEKVETPEVKEAPVAEDTPTTSGTRSSKRMKTPAAIFVAASAANSAAKKPRYSTAVRVEPTTTISPAPNVTRKRGAAASSLTPAAKRANAGRPEPPMYRLRDLAEEMNENAAVNSMVLEFEPPERCTDESSVSDWAKEAKANEEVLKAKKAAKSSSSSSSKSVEPPPKKAATPIVKKKDVAAAPEVVDTSKTPRRRGEVKEAPKTVEIAAKEKPSEAAPEDKNVAGPAPPPPARAASPKKSAAKPVEKPEKPSEIHGMEREASESAEGSVEKELTPTTPSAAKKAPKKLTLADYATRRSKREEPGTSAASAPSPSSASTSTRRGFIPSTDGLGGNVQLSAIPLDNHPANASITTTAPSHQPPPPPPPASSSAISITSPSTRSRARAAASESADETPAEHQMSLTDRIAHMFGDGIVSAPAAAPPPPPPQSSNDTSNSSRPRTRPTRWNV</sequence>
<feature type="compositionally biased region" description="Basic and acidic residues" evidence="12">
    <location>
        <begin position="1292"/>
        <end position="1313"/>
    </location>
</feature>
<feature type="region of interest" description="Disordered" evidence="12">
    <location>
        <begin position="1402"/>
        <end position="1456"/>
    </location>
</feature>
<dbReference type="Gene3D" id="2.170.270.10">
    <property type="entry name" value="SET domain"/>
    <property type="match status" value="1"/>
</dbReference>
<dbReference type="InterPro" id="IPR001965">
    <property type="entry name" value="Znf_PHD"/>
</dbReference>
<dbReference type="Pfam" id="PF00856">
    <property type="entry name" value="SET"/>
    <property type="match status" value="1"/>
</dbReference>
<feature type="region of interest" description="Disordered" evidence="12">
    <location>
        <begin position="1479"/>
        <end position="1809"/>
    </location>
</feature>
<dbReference type="InterPro" id="IPR013083">
    <property type="entry name" value="Znf_RING/FYVE/PHD"/>
</dbReference>
<dbReference type="Gene3D" id="3.30.40.10">
    <property type="entry name" value="Zinc/RING finger domain, C3HC4 (zinc finger)"/>
    <property type="match status" value="1"/>
</dbReference>
<dbReference type="SUPFAM" id="SSF82199">
    <property type="entry name" value="SET domain"/>
    <property type="match status" value="1"/>
</dbReference>
<keyword evidence="9" id="KW-0175">Coiled coil</keyword>
<feature type="region of interest" description="Disordered" evidence="12">
    <location>
        <begin position="563"/>
        <end position="667"/>
    </location>
</feature>
<feature type="compositionally biased region" description="Polar residues" evidence="12">
    <location>
        <begin position="79"/>
        <end position="93"/>
    </location>
</feature>
<keyword evidence="7" id="KW-0862">Zinc</keyword>
<evidence type="ECO:0000313" key="15">
    <source>
        <dbReference type="EMBL" id="EFP07146.1"/>
    </source>
</evidence>
<feature type="compositionally biased region" description="Basic and acidic residues" evidence="12">
    <location>
        <begin position="1605"/>
        <end position="1634"/>
    </location>
</feature>
<evidence type="ECO:0000256" key="12">
    <source>
        <dbReference type="SAM" id="MobiDB-lite"/>
    </source>
</evidence>
<dbReference type="GO" id="GO:0006325">
    <property type="term" value="P:chromatin organization"/>
    <property type="evidence" value="ECO:0007669"/>
    <property type="project" value="UniProtKB-KW"/>
</dbReference>
<dbReference type="EMBL" id="DS269014">
    <property type="protein sequence ID" value="EFP07146.1"/>
    <property type="molecule type" value="Genomic_DNA"/>
</dbReference>
<keyword evidence="16" id="KW-1185">Reference proteome</keyword>
<dbReference type="FunCoup" id="E3NMB8">
    <property type="interactions" value="2145"/>
</dbReference>
<dbReference type="GO" id="GO:0008270">
    <property type="term" value="F:zinc ion binding"/>
    <property type="evidence" value="ECO:0007669"/>
    <property type="project" value="UniProtKB-KW"/>
</dbReference>
<dbReference type="SMART" id="SM00249">
    <property type="entry name" value="PHD"/>
    <property type="match status" value="1"/>
</dbReference>
<evidence type="ECO:0000259" key="14">
    <source>
        <dbReference type="SMART" id="SM00317"/>
    </source>
</evidence>
<reference evidence="15" key="1">
    <citation type="submission" date="2007-07" db="EMBL/GenBank/DDBJ databases">
        <title>PCAP assembly of the Caenorhabditis remanei genome.</title>
        <authorList>
            <consortium name="The Caenorhabditis remanei Sequencing Consortium"/>
            <person name="Wilson R.K."/>
        </authorList>
    </citation>
    <scope>NUCLEOTIDE SEQUENCE [LARGE SCALE GENOMIC DNA]</scope>
    <source>
        <strain evidence="15">PB4641</strain>
    </source>
</reference>
<feature type="region of interest" description="Disordered" evidence="12">
    <location>
        <begin position="1"/>
        <end position="138"/>
    </location>
</feature>
<accession>E3NMB8</accession>
<evidence type="ECO:0000313" key="16">
    <source>
        <dbReference type="Proteomes" id="UP000008281"/>
    </source>
</evidence>
<comment type="similarity">
    <text evidence="11">Belongs to the class V-like SAM-binding methyltransferase superfamily.</text>
</comment>
<feature type="region of interest" description="Disordered" evidence="12">
    <location>
        <begin position="1191"/>
        <end position="1390"/>
    </location>
</feature>
<keyword evidence="2" id="KW-0489">Methyltransferase</keyword>
<feature type="compositionally biased region" description="Pro residues" evidence="12">
    <location>
        <begin position="1719"/>
        <end position="1728"/>
    </location>
</feature>
<dbReference type="GO" id="GO:0034967">
    <property type="term" value="C:Set3 complex"/>
    <property type="evidence" value="ECO:0007669"/>
    <property type="project" value="TreeGrafter"/>
</dbReference>
<dbReference type="CDD" id="cd10529">
    <property type="entry name" value="SET_SETD5-like"/>
    <property type="match status" value="1"/>
</dbReference>
<feature type="domain" description="Zinc finger PHD-type" evidence="13">
    <location>
        <begin position="891"/>
        <end position="935"/>
    </location>
</feature>
<dbReference type="GO" id="GO:0032259">
    <property type="term" value="P:methylation"/>
    <property type="evidence" value="ECO:0007669"/>
    <property type="project" value="UniProtKB-KW"/>
</dbReference>
<evidence type="ECO:0000256" key="6">
    <source>
        <dbReference type="ARBA" id="ARBA00022771"/>
    </source>
</evidence>
<dbReference type="InterPro" id="IPR001214">
    <property type="entry name" value="SET_dom"/>
</dbReference>
<feature type="compositionally biased region" description="Basic residues" evidence="12">
    <location>
        <begin position="1800"/>
        <end position="1809"/>
    </location>
</feature>
<keyword evidence="8" id="KW-0156">Chromatin regulator</keyword>
<organism evidence="16">
    <name type="scientific">Caenorhabditis remanei</name>
    <name type="common">Caenorhabditis vulgaris</name>
    <dbReference type="NCBI Taxonomy" id="31234"/>
    <lineage>
        <taxon>Eukaryota</taxon>
        <taxon>Metazoa</taxon>
        <taxon>Ecdysozoa</taxon>
        <taxon>Nematoda</taxon>
        <taxon>Chromadorea</taxon>
        <taxon>Rhabditida</taxon>
        <taxon>Rhabditina</taxon>
        <taxon>Rhabditomorpha</taxon>
        <taxon>Rhabditoidea</taxon>
        <taxon>Rhabditidae</taxon>
        <taxon>Peloderinae</taxon>
        <taxon>Caenorhabditis</taxon>
    </lineage>
</organism>
<feature type="compositionally biased region" description="Low complexity" evidence="12">
    <location>
        <begin position="1666"/>
        <end position="1681"/>
    </location>
</feature>
<feature type="compositionally biased region" description="Low complexity" evidence="12">
    <location>
        <begin position="1790"/>
        <end position="1799"/>
    </location>
</feature>
<evidence type="ECO:0000256" key="3">
    <source>
        <dbReference type="ARBA" id="ARBA00022679"/>
    </source>
</evidence>
<feature type="domain" description="SET" evidence="14">
    <location>
        <begin position="1037"/>
        <end position="1169"/>
    </location>
</feature>
<dbReference type="PROSITE" id="PS01359">
    <property type="entry name" value="ZF_PHD_1"/>
    <property type="match status" value="1"/>
</dbReference>
<feature type="region of interest" description="Disordered" evidence="12">
    <location>
        <begin position="712"/>
        <end position="886"/>
    </location>
</feature>
<feature type="compositionally biased region" description="Basic and acidic residues" evidence="12">
    <location>
        <begin position="1495"/>
        <end position="1507"/>
    </location>
</feature>
<feature type="compositionally biased region" description="Low complexity" evidence="12">
    <location>
        <begin position="1513"/>
        <end position="1523"/>
    </location>
</feature>
<feature type="compositionally biased region" description="Low complexity" evidence="12">
    <location>
        <begin position="977"/>
        <end position="990"/>
    </location>
</feature>
<feature type="compositionally biased region" description="Basic and acidic residues" evidence="12">
    <location>
        <begin position="637"/>
        <end position="656"/>
    </location>
</feature>
<comment type="subcellular location">
    <subcellularLocation>
        <location evidence="1">Nucleus</location>
    </subcellularLocation>
</comment>
<dbReference type="PANTHER" id="PTHR46462">
    <property type="entry name" value="UPSET, ISOFORM A"/>
    <property type="match status" value="1"/>
</dbReference>
<dbReference type="SUPFAM" id="SSF57903">
    <property type="entry name" value="FYVE/PHD zinc finger"/>
    <property type="match status" value="1"/>
</dbReference>
<dbReference type="SMART" id="SM00317">
    <property type="entry name" value="SET"/>
    <property type="match status" value="1"/>
</dbReference>
<keyword evidence="10" id="KW-0539">Nucleus</keyword>
<gene>
    <name evidence="15" type="ORF">CRE_31573</name>
</gene>
<evidence type="ECO:0000256" key="11">
    <source>
        <dbReference type="ARBA" id="ARBA00060998"/>
    </source>
</evidence>
<evidence type="ECO:0008006" key="17">
    <source>
        <dbReference type="Google" id="ProtNLM"/>
    </source>
</evidence>
<feature type="compositionally biased region" description="Polar residues" evidence="12">
    <location>
        <begin position="612"/>
        <end position="630"/>
    </location>
</feature>
<dbReference type="STRING" id="31234.E3NMB8"/>
<protein>
    <recommendedName>
        <fullName evidence="17">SET domain-containing protein</fullName>
    </recommendedName>
</protein>
<feature type="compositionally biased region" description="Basic and acidic residues" evidence="12">
    <location>
        <begin position="53"/>
        <end position="66"/>
    </location>
</feature>
<keyword evidence="4" id="KW-0949">S-adenosyl-L-methionine</keyword>
<evidence type="ECO:0000256" key="2">
    <source>
        <dbReference type="ARBA" id="ARBA00022603"/>
    </source>
</evidence>
<dbReference type="FunFam" id="2.170.270.10:FF:000096">
    <property type="entry name" value="Histone-lysine N-methyltransferase set-26"/>
    <property type="match status" value="1"/>
</dbReference>
<dbReference type="GO" id="GO:0070210">
    <property type="term" value="C:Rpd3L-Expanded complex"/>
    <property type="evidence" value="ECO:0007669"/>
    <property type="project" value="TreeGrafter"/>
</dbReference>
<evidence type="ECO:0000256" key="4">
    <source>
        <dbReference type="ARBA" id="ARBA00022691"/>
    </source>
</evidence>
<feature type="compositionally biased region" description="Basic and acidic residues" evidence="12">
    <location>
        <begin position="1555"/>
        <end position="1583"/>
    </location>
</feature>
<dbReference type="InterPro" id="IPR011011">
    <property type="entry name" value="Znf_FYVE_PHD"/>
</dbReference>
<dbReference type="HOGENOM" id="CLU_243457_0_0_1"/>
<dbReference type="InParanoid" id="E3NMB8"/>
<feature type="region of interest" description="Disordered" evidence="12">
    <location>
        <begin position="959"/>
        <end position="1000"/>
    </location>
</feature>
<dbReference type="eggNOG" id="KOG1844">
    <property type="taxonomic scope" value="Eukaryota"/>
</dbReference>
<feature type="compositionally biased region" description="Low complexity" evidence="12">
    <location>
        <begin position="1594"/>
        <end position="1604"/>
    </location>
</feature>
<feature type="compositionally biased region" description="Low complexity" evidence="12">
    <location>
        <begin position="1635"/>
        <end position="1652"/>
    </location>
</feature>
<dbReference type="InterPro" id="IPR019786">
    <property type="entry name" value="Zinc_finger_PHD-type_CS"/>
</dbReference>
<feature type="compositionally biased region" description="Low complexity" evidence="12">
    <location>
        <begin position="1729"/>
        <end position="1750"/>
    </location>
</feature>
<dbReference type="GO" id="GO:0008168">
    <property type="term" value="F:methyltransferase activity"/>
    <property type="evidence" value="ECO:0007669"/>
    <property type="project" value="UniProtKB-KW"/>
</dbReference>
<evidence type="ECO:0000256" key="1">
    <source>
        <dbReference type="ARBA" id="ARBA00004123"/>
    </source>
</evidence>
<feature type="compositionally biased region" description="Basic and acidic residues" evidence="12">
    <location>
        <begin position="1191"/>
        <end position="1280"/>
    </location>
</feature>
<feature type="compositionally biased region" description="Basic and acidic residues" evidence="12">
    <location>
        <begin position="959"/>
        <end position="975"/>
    </location>
</feature>
<evidence type="ECO:0000259" key="13">
    <source>
        <dbReference type="SMART" id="SM00249"/>
    </source>
</evidence>